<organism evidence="2 3">
    <name type="scientific">Oryza meyeriana var. granulata</name>
    <dbReference type="NCBI Taxonomy" id="110450"/>
    <lineage>
        <taxon>Eukaryota</taxon>
        <taxon>Viridiplantae</taxon>
        <taxon>Streptophyta</taxon>
        <taxon>Embryophyta</taxon>
        <taxon>Tracheophyta</taxon>
        <taxon>Spermatophyta</taxon>
        <taxon>Magnoliopsida</taxon>
        <taxon>Liliopsida</taxon>
        <taxon>Poales</taxon>
        <taxon>Poaceae</taxon>
        <taxon>BOP clade</taxon>
        <taxon>Oryzoideae</taxon>
        <taxon>Oryzeae</taxon>
        <taxon>Oryzinae</taxon>
        <taxon>Oryza</taxon>
        <taxon>Oryza meyeriana</taxon>
    </lineage>
</organism>
<name>A0A6G1DDE4_9ORYZ</name>
<keyword evidence="3" id="KW-1185">Reference proteome</keyword>
<evidence type="ECO:0000313" key="3">
    <source>
        <dbReference type="Proteomes" id="UP000479710"/>
    </source>
</evidence>
<accession>A0A6G1DDE4</accession>
<gene>
    <name evidence="2" type="ORF">E2562_002896</name>
</gene>
<evidence type="ECO:0000313" key="2">
    <source>
        <dbReference type="EMBL" id="KAF0910431.1"/>
    </source>
</evidence>
<dbReference type="AlphaFoldDB" id="A0A6G1DDE4"/>
<feature type="compositionally biased region" description="Low complexity" evidence="1">
    <location>
        <begin position="13"/>
        <end position="24"/>
    </location>
</feature>
<feature type="compositionally biased region" description="Pro residues" evidence="1">
    <location>
        <begin position="25"/>
        <end position="37"/>
    </location>
</feature>
<dbReference type="EMBL" id="SPHZ02000006">
    <property type="protein sequence ID" value="KAF0910431.1"/>
    <property type="molecule type" value="Genomic_DNA"/>
</dbReference>
<dbReference type="PANTHER" id="PTHR47546">
    <property type="entry name" value="S15/NS1, RNA-BINDING PROTEIN"/>
    <property type="match status" value="1"/>
</dbReference>
<feature type="compositionally biased region" description="Basic and acidic residues" evidence="1">
    <location>
        <begin position="1"/>
        <end position="10"/>
    </location>
</feature>
<feature type="compositionally biased region" description="Basic and acidic residues" evidence="1">
    <location>
        <begin position="89"/>
        <end position="106"/>
    </location>
</feature>
<protein>
    <submittedName>
        <fullName evidence="2">Uncharacterized protein</fullName>
    </submittedName>
</protein>
<dbReference type="OrthoDB" id="10598372at2759"/>
<feature type="region of interest" description="Disordered" evidence="1">
    <location>
        <begin position="1"/>
        <end position="106"/>
    </location>
</feature>
<comment type="caution">
    <text evidence="2">The sequence shown here is derived from an EMBL/GenBank/DDBJ whole genome shotgun (WGS) entry which is preliminary data.</text>
</comment>
<reference evidence="2 3" key="1">
    <citation type="submission" date="2019-11" db="EMBL/GenBank/DDBJ databases">
        <title>Whole genome sequence of Oryza granulata.</title>
        <authorList>
            <person name="Li W."/>
        </authorList>
    </citation>
    <scope>NUCLEOTIDE SEQUENCE [LARGE SCALE GENOMIC DNA]</scope>
    <source>
        <strain evidence="3">cv. Menghai</strain>
        <tissue evidence="2">Leaf</tissue>
    </source>
</reference>
<dbReference type="Proteomes" id="UP000479710">
    <property type="component" value="Unassembled WGS sequence"/>
</dbReference>
<dbReference type="PANTHER" id="PTHR47546:SF3">
    <property type="entry name" value="30S RIBOSOMAL PROTEIN S15, CHLOROPLASTIC"/>
    <property type="match status" value="1"/>
</dbReference>
<sequence length="162" mass="17758">MALRRIDLRKKPLLLPRPFSSSSSPNPPFPPPPPPPNSNRDDASRSPSSPAPPKPGEGHNPAATLFQDIRERLRSTPSPPSPHSIFGKELGEKTKKAKGVGKEEDSVIELKREHSYEELGKKLGQLRPSGAEKDGKEWFSLEELQGQNAKLSCHPRSCASSK</sequence>
<evidence type="ECO:0000256" key="1">
    <source>
        <dbReference type="SAM" id="MobiDB-lite"/>
    </source>
</evidence>
<proteinExistence type="predicted"/>